<feature type="domain" description="Endonuclease/exonuclease/phosphatase" evidence="1">
    <location>
        <begin position="25"/>
        <end position="261"/>
    </location>
</feature>
<dbReference type="InterPro" id="IPR005135">
    <property type="entry name" value="Endo/exonuclease/phosphatase"/>
</dbReference>
<protein>
    <recommendedName>
        <fullName evidence="1">Endonuclease/exonuclease/phosphatase domain-containing protein</fullName>
    </recommendedName>
</protein>
<comment type="caution">
    <text evidence="2">The sequence shown here is derived from an EMBL/GenBank/DDBJ whole genome shotgun (WGS) entry which is preliminary data.</text>
</comment>
<dbReference type="GO" id="GO:0003824">
    <property type="term" value="F:catalytic activity"/>
    <property type="evidence" value="ECO:0007669"/>
    <property type="project" value="InterPro"/>
</dbReference>
<dbReference type="Proteomes" id="UP000693672">
    <property type="component" value="Unassembled WGS sequence"/>
</dbReference>
<dbReference type="AlphaFoldDB" id="A0A916JVM2"/>
<sequence>MEQREPQQKWHQEPHQEREAIIRVMSYNIHSGIGMDNEYDLDRIAGEIREAGADIVGLQEVDMHWGKRSRFQDSVAMLAEQLGMHAYFAPIYELPPQNEGEPHRKFGVALMSKFPIVRASNRPMTRLSTLSEDRNRGPVTMAGVAETLLDVEGTEVAVYVVHLDYRPDPSVRIIQIGELLEMIAQVEGPKLLLGDFNAKPDAPELVPLFETMKDSWQDVHGDGEGLTFPADHPDRKIDYILRSSHLRALSSFVTETNGSDHRPITTDFILHNADR</sequence>
<gene>
    <name evidence="2" type="ORF">PAESOLCIP111_00904</name>
</gene>
<evidence type="ECO:0000259" key="1">
    <source>
        <dbReference type="Pfam" id="PF03372"/>
    </source>
</evidence>
<dbReference type="GO" id="GO:0016020">
    <property type="term" value="C:membrane"/>
    <property type="evidence" value="ECO:0007669"/>
    <property type="project" value="GOC"/>
</dbReference>
<keyword evidence="3" id="KW-1185">Reference proteome</keyword>
<evidence type="ECO:0000313" key="3">
    <source>
        <dbReference type="Proteomes" id="UP000693672"/>
    </source>
</evidence>
<name>A0A916JVM2_9BACL</name>
<dbReference type="PANTHER" id="PTHR14859:SF15">
    <property type="entry name" value="ENDONUCLEASE_EXONUCLEASE_PHOSPHATASE DOMAIN-CONTAINING PROTEIN"/>
    <property type="match status" value="1"/>
</dbReference>
<proteinExistence type="predicted"/>
<dbReference type="GO" id="GO:0006506">
    <property type="term" value="P:GPI anchor biosynthetic process"/>
    <property type="evidence" value="ECO:0007669"/>
    <property type="project" value="TreeGrafter"/>
</dbReference>
<dbReference type="PANTHER" id="PTHR14859">
    <property type="entry name" value="CALCOFLUOR WHITE HYPERSENSITIVE PROTEIN PRECURSOR"/>
    <property type="match status" value="1"/>
</dbReference>
<accession>A0A916JVM2</accession>
<organism evidence="2 3">
    <name type="scientific">Paenibacillus solanacearum</name>
    <dbReference type="NCBI Taxonomy" id="2048548"/>
    <lineage>
        <taxon>Bacteria</taxon>
        <taxon>Bacillati</taxon>
        <taxon>Bacillota</taxon>
        <taxon>Bacilli</taxon>
        <taxon>Bacillales</taxon>
        <taxon>Paenibacillaceae</taxon>
        <taxon>Paenibacillus</taxon>
    </lineage>
</organism>
<dbReference type="RefSeq" id="WP_218090741.1">
    <property type="nucleotide sequence ID" value="NZ_CAJVAS010000003.1"/>
</dbReference>
<dbReference type="Pfam" id="PF03372">
    <property type="entry name" value="Exo_endo_phos"/>
    <property type="match status" value="1"/>
</dbReference>
<dbReference type="InterPro" id="IPR051916">
    <property type="entry name" value="GPI-anchor_lipid_remodeler"/>
</dbReference>
<dbReference type="EMBL" id="CAJVAS010000003">
    <property type="protein sequence ID" value="CAG7606904.1"/>
    <property type="molecule type" value="Genomic_DNA"/>
</dbReference>
<reference evidence="2" key="1">
    <citation type="submission" date="2021-06" db="EMBL/GenBank/DDBJ databases">
        <authorList>
            <person name="Criscuolo A."/>
        </authorList>
    </citation>
    <scope>NUCLEOTIDE SEQUENCE</scope>
    <source>
        <strain evidence="2">CIP111600</strain>
    </source>
</reference>
<evidence type="ECO:0000313" key="2">
    <source>
        <dbReference type="EMBL" id="CAG7606904.1"/>
    </source>
</evidence>